<evidence type="ECO:0000313" key="2">
    <source>
        <dbReference type="EMBL" id="KAF6162555.1"/>
    </source>
</evidence>
<evidence type="ECO:0000259" key="1">
    <source>
        <dbReference type="Pfam" id="PF03949"/>
    </source>
</evidence>
<accession>A0A7J7N5Y0</accession>
<comment type="caution">
    <text evidence="2">The sequence shown here is derived from an EMBL/GenBank/DDBJ whole genome shotgun (WGS) entry which is preliminary data.</text>
</comment>
<evidence type="ECO:0000313" key="3">
    <source>
        <dbReference type="Proteomes" id="UP000541444"/>
    </source>
</evidence>
<name>A0A7J7N5Y0_9MAGN</name>
<dbReference type="Pfam" id="PF03949">
    <property type="entry name" value="Malic_M"/>
    <property type="match status" value="1"/>
</dbReference>
<gene>
    <name evidence="2" type="ORF">GIB67_003101</name>
</gene>
<dbReference type="Proteomes" id="UP000541444">
    <property type="component" value="Unassembled WGS sequence"/>
</dbReference>
<keyword evidence="3" id="KW-1185">Reference proteome</keyword>
<dbReference type="GO" id="GO:0004471">
    <property type="term" value="F:malate dehydrogenase (decarboxylating) (NAD+) activity"/>
    <property type="evidence" value="ECO:0007669"/>
    <property type="project" value="TreeGrafter"/>
</dbReference>
<dbReference type="PANTHER" id="PTHR23406">
    <property type="entry name" value="MALIC ENZYME-RELATED"/>
    <property type="match status" value="1"/>
</dbReference>
<dbReference type="OrthoDB" id="1716201at2759"/>
<dbReference type="Gene3D" id="3.40.50.720">
    <property type="entry name" value="NAD(P)-binding Rossmann-like Domain"/>
    <property type="match status" value="1"/>
</dbReference>
<dbReference type="SUPFAM" id="SSF51735">
    <property type="entry name" value="NAD(P)-binding Rossmann-fold domains"/>
    <property type="match status" value="1"/>
</dbReference>
<dbReference type="InterPro" id="IPR036291">
    <property type="entry name" value="NAD(P)-bd_dom_sf"/>
</dbReference>
<dbReference type="GO" id="GO:0051287">
    <property type="term" value="F:NAD binding"/>
    <property type="evidence" value="ECO:0007669"/>
    <property type="project" value="InterPro"/>
</dbReference>
<dbReference type="PANTHER" id="PTHR23406:SF73">
    <property type="entry name" value="NAD-DEPENDENT MALIC ENZYME 2, MITOCHONDRIAL"/>
    <property type="match status" value="1"/>
</dbReference>
<organism evidence="2 3">
    <name type="scientific">Kingdonia uniflora</name>
    <dbReference type="NCBI Taxonomy" id="39325"/>
    <lineage>
        <taxon>Eukaryota</taxon>
        <taxon>Viridiplantae</taxon>
        <taxon>Streptophyta</taxon>
        <taxon>Embryophyta</taxon>
        <taxon>Tracheophyta</taxon>
        <taxon>Spermatophyta</taxon>
        <taxon>Magnoliopsida</taxon>
        <taxon>Ranunculales</taxon>
        <taxon>Circaeasteraceae</taxon>
        <taxon>Kingdonia</taxon>
    </lineage>
</organism>
<dbReference type="EMBL" id="JACGCM010001019">
    <property type="protein sequence ID" value="KAF6162555.1"/>
    <property type="molecule type" value="Genomic_DNA"/>
</dbReference>
<dbReference type="GO" id="GO:0005739">
    <property type="term" value="C:mitochondrion"/>
    <property type="evidence" value="ECO:0007669"/>
    <property type="project" value="TreeGrafter"/>
</dbReference>
<protein>
    <recommendedName>
        <fullName evidence="1">Malic enzyme NAD-binding domain-containing protein</fullName>
    </recommendedName>
</protein>
<reference evidence="2 3" key="1">
    <citation type="journal article" date="2020" name="IScience">
        <title>Genome Sequencing of the Endangered Kingdonia uniflora (Circaeasteraceae, Ranunculales) Reveals Potential Mechanisms of Evolutionary Specialization.</title>
        <authorList>
            <person name="Sun Y."/>
            <person name="Deng T."/>
            <person name="Zhang A."/>
            <person name="Moore M.J."/>
            <person name="Landis J.B."/>
            <person name="Lin N."/>
            <person name="Zhang H."/>
            <person name="Zhang X."/>
            <person name="Huang J."/>
            <person name="Zhang X."/>
            <person name="Sun H."/>
            <person name="Wang H."/>
        </authorList>
    </citation>
    <scope>NUCLEOTIDE SEQUENCE [LARGE SCALE GENOMIC DNA]</scope>
    <source>
        <strain evidence="2">TB1705</strain>
        <tissue evidence="2">Leaf</tissue>
    </source>
</reference>
<feature type="domain" description="Malic enzyme NAD-binding" evidence="1">
    <location>
        <begin position="11"/>
        <end position="103"/>
    </location>
</feature>
<dbReference type="GO" id="GO:0006108">
    <property type="term" value="P:malate metabolic process"/>
    <property type="evidence" value="ECO:0007669"/>
    <property type="project" value="TreeGrafter"/>
</dbReference>
<proteinExistence type="predicted"/>
<dbReference type="AlphaFoldDB" id="A0A7J7N5Y0"/>
<dbReference type="InterPro" id="IPR012302">
    <property type="entry name" value="Malic_NAD-bd"/>
</dbReference>
<sequence>MLITTIDFVGNGKVGHANQPNNNMYLFPMIGLETLPSEAHYISDGMYSTYYNGSWGSCVKTCDPYNFASYMTEEINKGILFPSISSIRHIAMEVRVAVVREAVVEELAEGHGDIETKELMHMRKRRNM</sequence>